<evidence type="ECO:0000313" key="2">
    <source>
        <dbReference type="EMBL" id="KAJ8894905.1"/>
    </source>
</evidence>
<gene>
    <name evidence="2" type="ORF">PR048_000212</name>
</gene>
<sequence>MDQPGGGGGGGIPEKIRRLAKIRSDLTIGLETASQNRSTDTHKTPYDRVKWCRELKINIKASERVNVDWKGAAVVQWLDYSHPHMGGPGSTPDVVSPGFSHVGVVLDDAALVGGFSRGSPIIGSQTFQESPRVPRGSQRFLGFFRALPPLDAFELCVLGASILSRRAHDLLCLVTARLPPRRTGLDSRRGHFRILACGNRAGRCRWLPPPLHSGAAPYSPHSTLIGLQDPEKPTGGRNEVSAEQRRNERTAENGRSPRKPADQRLRPARLPQAPCHLPKLSVIGLRNIVESSSDCCCHLIRPDINYIEHLYRSWWGEVNPNPRSCTYEQQGAVGSYPYVCPHLSTDP</sequence>
<evidence type="ECO:0000313" key="3">
    <source>
        <dbReference type="Proteomes" id="UP001159363"/>
    </source>
</evidence>
<dbReference type="EMBL" id="JARBHB010000001">
    <property type="protein sequence ID" value="KAJ8894905.1"/>
    <property type="molecule type" value="Genomic_DNA"/>
</dbReference>
<protein>
    <submittedName>
        <fullName evidence="2">Uncharacterized protein</fullName>
    </submittedName>
</protein>
<reference evidence="2 3" key="1">
    <citation type="submission" date="2023-02" db="EMBL/GenBank/DDBJ databases">
        <title>LHISI_Scaffold_Assembly.</title>
        <authorList>
            <person name="Stuart O.P."/>
            <person name="Cleave R."/>
            <person name="Magrath M.J.L."/>
            <person name="Mikheyev A.S."/>
        </authorList>
    </citation>
    <scope>NUCLEOTIDE SEQUENCE [LARGE SCALE GENOMIC DNA]</scope>
    <source>
        <strain evidence="2">Daus_M_001</strain>
        <tissue evidence="2">Leg muscle</tissue>
    </source>
</reference>
<dbReference type="Proteomes" id="UP001159363">
    <property type="component" value="Chromosome 1"/>
</dbReference>
<organism evidence="2 3">
    <name type="scientific">Dryococelus australis</name>
    <dbReference type="NCBI Taxonomy" id="614101"/>
    <lineage>
        <taxon>Eukaryota</taxon>
        <taxon>Metazoa</taxon>
        <taxon>Ecdysozoa</taxon>
        <taxon>Arthropoda</taxon>
        <taxon>Hexapoda</taxon>
        <taxon>Insecta</taxon>
        <taxon>Pterygota</taxon>
        <taxon>Neoptera</taxon>
        <taxon>Polyneoptera</taxon>
        <taxon>Phasmatodea</taxon>
        <taxon>Verophasmatodea</taxon>
        <taxon>Anareolatae</taxon>
        <taxon>Phasmatidae</taxon>
        <taxon>Eurycanthinae</taxon>
        <taxon>Dryococelus</taxon>
    </lineage>
</organism>
<evidence type="ECO:0000256" key="1">
    <source>
        <dbReference type="SAM" id="MobiDB-lite"/>
    </source>
</evidence>
<name>A0ABQ9IE05_9NEOP</name>
<accession>A0ABQ9IE05</accession>
<feature type="region of interest" description="Disordered" evidence="1">
    <location>
        <begin position="218"/>
        <end position="266"/>
    </location>
</feature>
<comment type="caution">
    <text evidence="2">The sequence shown here is derived from an EMBL/GenBank/DDBJ whole genome shotgun (WGS) entry which is preliminary data.</text>
</comment>
<feature type="compositionally biased region" description="Basic and acidic residues" evidence="1">
    <location>
        <begin position="229"/>
        <end position="252"/>
    </location>
</feature>
<proteinExistence type="predicted"/>
<keyword evidence="3" id="KW-1185">Reference proteome</keyword>